<feature type="signal peptide" evidence="2">
    <location>
        <begin position="1"/>
        <end position="23"/>
    </location>
</feature>
<protein>
    <submittedName>
        <fullName evidence="4">Por secretion system C-terminal sorting domain-containing protein</fullName>
    </submittedName>
</protein>
<evidence type="ECO:0000259" key="3">
    <source>
        <dbReference type="SMART" id="SM00642"/>
    </source>
</evidence>
<dbReference type="CDD" id="cd12956">
    <property type="entry name" value="CBM_SusE-F_like"/>
    <property type="match status" value="1"/>
</dbReference>
<dbReference type="Gene3D" id="3.20.20.80">
    <property type="entry name" value="Glycosidases"/>
    <property type="match status" value="1"/>
</dbReference>
<name>A0A1M4T6R8_9BACT</name>
<dbReference type="OrthoDB" id="9761875at2"/>
<accession>A0A1M4T6R8</accession>
<dbReference type="SUPFAM" id="SSF51445">
    <property type="entry name" value="(Trans)glycosidases"/>
    <property type="match status" value="1"/>
</dbReference>
<dbReference type="GO" id="GO:0019867">
    <property type="term" value="C:outer membrane"/>
    <property type="evidence" value="ECO:0007669"/>
    <property type="project" value="InterPro"/>
</dbReference>
<dbReference type="PANTHER" id="PTHR43651:SF3">
    <property type="entry name" value="1,4-ALPHA-GLUCAN-BRANCHING ENZYME"/>
    <property type="match status" value="1"/>
</dbReference>
<dbReference type="InterPro" id="IPR006047">
    <property type="entry name" value="GH13_cat_dom"/>
</dbReference>
<feature type="chain" id="PRO_5012951307" evidence="2">
    <location>
        <begin position="24"/>
        <end position="1543"/>
    </location>
</feature>
<dbReference type="Proteomes" id="UP000184368">
    <property type="component" value="Unassembled WGS sequence"/>
</dbReference>
<dbReference type="InterPro" id="IPR026444">
    <property type="entry name" value="Secre_tail"/>
</dbReference>
<dbReference type="GO" id="GO:0005975">
    <property type="term" value="P:carbohydrate metabolic process"/>
    <property type="evidence" value="ECO:0007669"/>
    <property type="project" value="InterPro"/>
</dbReference>
<keyword evidence="1" id="KW-0119">Carbohydrate metabolism</keyword>
<dbReference type="Pfam" id="PF00128">
    <property type="entry name" value="Alpha-amylase"/>
    <property type="match status" value="2"/>
</dbReference>
<evidence type="ECO:0000313" key="4">
    <source>
        <dbReference type="EMBL" id="SHE40151.1"/>
    </source>
</evidence>
<dbReference type="Gene3D" id="2.60.40.3620">
    <property type="match status" value="4"/>
</dbReference>
<dbReference type="InterPro" id="IPR014756">
    <property type="entry name" value="Ig_E-set"/>
</dbReference>
<dbReference type="GO" id="GO:0005737">
    <property type="term" value="C:cytoplasm"/>
    <property type="evidence" value="ECO:0007669"/>
    <property type="project" value="TreeGrafter"/>
</dbReference>
<evidence type="ECO:0000256" key="2">
    <source>
        <dbReference type="SAM" id="SignalP"/>
    </source>
</evidence>
<dbReference type="InterPro" id="IPR017853">
    <property type="entry name" value="GH"/>
</dbReference>
<dbReference type="SUPFAM" id="SSF81296">
    <property type="entry name" value="E set domains"/>
    <property type="match status" value="1"/>
</dbReference>
<dbReference type="RefSeq" id="WP_073039349.1">
    <property type="nucleotide sequence ID" value="NZ_FQUO01000001.1"/>
</dbReference>
<dbReference type="PANTHER" id="PTHR43651">
    <property type="entry name" value="1,4-ALPHA-GLUCAN-BRANCHING ENZYME"/>
    <property type="match status" value="1"/>
</dbReference>
<feature type="domain" description="Glycosyl hydrolase family 13 catalytic" evidence="3">
    <location>
        <begin position="797"/>
        <end position="1159"/>
    </location>
</feature>
<gene>
    <name evidence="4" type="ORF">SAMN05444008_101347</name>
</gene>
<evidence type="ECO:0000313" key="5">
    <source>
        <dbReference type="Proteomes" id="UP000184368"/>
    </source>
</evidence>
<dbReference type="STRING" id="1302690.BUE76_01310"/>
<proteinExistence type="predicted"/>
<dbReference type="GO" id="GO:2001070">
    <property type="term" value="F:starch binding"/>
    <property type="evidence" value="ECO:0007669"/>
    <property type="project" value="InterPro"/>
</dbReference>
<evidence type="ECO:0000256" key="1">
    <source>
        <dbReference type="ARBA" id="ARBA00023277"/>
    </source>
</evidence>
<reference evidence="4 5" key="1">
    <citation type="submission" date="2016-11" db="EMBL/GenBank/DDBJ databases">
        <authorList>
            <person name="Jaros S."/>
            <person name="Januszkiewicz K."/>
            <person name="Wedrychowicz H."/>
        </authorList>
    </citation>
    <scope>NUCLEOTIDE SEQUENCE [LARGE SCALE GENOMIC DNA]</scope>
    <source>
        <strain evidence="4 5">DSM 26897</strain>
    </source>
</reference>
<dbReference type="SMART" id="SM00642">
    <property type="entry name" value="Aamy"/>
    <property type="match status" value="1"/>
</dbReference>
<dbReference type="CDD" id="cd11350">
    <property type="entry name" value="AmyAc_4"/>
    <property type="match status" value="1"/>
</dbReference>
<dbReference type="NCBIfam" id="TIGR04183">
    <property type="entry name" value="Por_Secre_tail"/>
    <property type="match status" value="1"/>
</dbReference>
<keyword evidence="2" id="KW-0732">Signal</keyword>
<dbReference type="InterPro" id="IPR013783">
    <property type="entry name" value="Ig-like_fold"/>
</dbReference>
<dbReference type="Gene3D" id="2.60.40.10">
    <property type="entry name" value="Immunoglobulins"/>
    <property type="match status" value="1"/>
</dbReference>
<dbReference type="GO" id="GO:0003844">
    <property type="term" value="F:1,4-alpha-glucan branching enzyme activity"/>
    <property type="evidence" value="ECO:0007669"/>
    <property type="project" value="TreeGrafter"/>
</dbReference>
<keyword evidence="5" id="KW-1185">Reference proteome</keyword>
<sequence length="1543" mass="166504">MKPFLTKPLLWLLCLLLAATGFAQSPYPTVGIIGSATLAGWEASTPMNQTGGASQWSLTLRLKPGEAKFRANNSWDVNWGATTFPTGIGTQNGPNIPVATGGYYTVGFNDATGNYNFTALSPTTYASVGIAGSATPGGWDQSTAMTKDPDDPHSWKLADITLKEGELKFRVDNKWDVNWGGSSFPGGTAEFNGGNIKIPAGQYSISFNDVTQAYLFKNLNPTVYATVGIIGSATSKGWEGSTPMQLVNTGDPNNWILTAYLKGGELKFRANDAWTVNWGAAGFPSGTGTQDGPNMGIPEAAYYTIRFNDLSGIYTFEKLNPTNYTTVGIIGSATPNGWNTSTPMTRGADGHSWTLLNTALFAGEAKFRANDAWTINWGDKAFPAGVGTQDGPNIPIAAGRYNITFNDVTGAYDFALVGAPTGGIVELSPANPTADEPVTLTYDAAQGVSGLKDATKVYLHSGVVLSGPDGTTWSNVVGNWGQDDGIGLMTKVPGDNQKWQITLPSIRQYYGVAAGVPIFRLGMVFRNAAGTQTGKSASDGDIFVNTDPGDFVRFGAPMASELFALAGEGIAINAEASAQASSIILEINEGSGYKQVAQAANSQTISYTYTVGAATSIQLRVRALLDGKEVVAEKALSLTIRLPNNIVAMPAGLRNGINYDPADPTRATLVLLAPKKAFAYVVGDFNNWTVANNYQMNQTPDGEYFWLQLAGLTPGKEYVFQYWVDGTIKVGDPYADKVADPFNDSKIPASVYPNPVAYNRTADGIATVLQTGQQAYAWKNPSVKGGRPAKENLVVYELLLRDFLASHSYKELADTLTYLKRLGVNAIELLPIMEYEGNESWGYNPSYLFAPDKYYGTRNDLKAFIDKAHELGFVVLLDMVLNHQFGQSPMVRMYWDAANGKPAANSPWFNPDATHPFNVGYDFNHESAYTKRYVDDVNRYWLEEYKFDGYRFDLSKGFTQKNNPNDVGAWSAYDQSRIDILKRMTDKIRAVDASAYVIMEHLADNSEEKVLADYGIMLWGNMNHPYNDVVNGKTNTDLGWSLAATRGWQQKGLVAYMESHDEERLMVRARNEGLGSGDYNIKDVKTALERVKLASAFYFTTPGPKMIWQFGELGYDVPIDFNGRTGNKPLPWGAGSLGYYGDAERQRLYKATAAIINLVAQNSKVFEEGQFAWTPTGQFRRITLSHHDMNVTIVGNFGVTAGSIQPQWQHTGTWYEYFSGNTFNISSTAGQVSLAPGEFRIYLDKKPTFPERGLVNQTISCVTATATASKRQLYFGLPGDQSSTIKVVPTGGVAPYTVSVTLNRALRCNVLNDAGDETWSAAAGTTTNNSCPAVPATTGGIPVSTISGLAAGGSYSVNTTLLANAVFTITVTDAGGCVQMATVAVDAEDVRCLAGKSGTTKVGICHRTGSAKNPCVAICVDPSEVAEHLAHGDYLGSCAPNCTAPVTNSIQAARTPEMETAQLQVGVTNNPAERGTSFQLQVQGNNREPITLRVLNGTGKLLQQQQGLRNGQTFTIGQSFAPGIYLAEVVQGKQRSVVKLVKQ</sequence>
<dbReference type="EMBL" id="FQUO01000001">
    <property type="protein sequence ID" value="SHE40151.1"/>
    <property type="molecule type" value="Genomic_DNA"/>
</dbReference>
<organism evidence="4 5">
    <name type="scientific">Cnuella takakiae</name>
    <dbReference type="NCBI Taxonomy" id="1302690"/>
    <lineage>
        <taxon>Bacteria</taxon>
        <taxon>Pseudomonadati</taxon>
        <taxon>Bacteroidota</taxon>
        <taxon>Chitinophagia</taxon>
        <taxon>Chitinophagales</taxon>
        <taxon>Chitinophagaceae</taxon>
        <taxon>Cnuella</taxon>
    </lineage>
</organism>